<reference evidence="2" key="1">
    <citation type="submission" date="2014-12" db="EMBL/GenBank/DDBJ databases">
        <title>Insight into the proteome of Arion vulgaris.</title>
        <authorList>
            <person name="Aradska J."/>
            <person name="Bulat T."/>
            <person name="Smidak R."/>
            <person name="Sarate P."/>
            <person name="Gangsoo J."/>
            <person name="Sialana F."/>
            <person name="Bilban M."/>
            <person name="Lubec G."/>
        </authorList>
    </citation>
    <scope>NUCLEOTIDE SEQUENCE</scope>
    <source>
        <tissue evidence="2">Skin</tissue>
    </source>
</reference>
<feature type="non-terminal residue" evidence="2">
    <location>
        <position position="106"/>
    </location>
</feature>
<feature type="region of interest" description="Disordered" evidence="1">
    <location>
        <begin position="1"/>
        <end position="71"/>
    </location>
</feature>
<name>A0A0B6Z226_9EUPU</name>
<evidence type="ECO:0000313" key="2">
    <source>
        <dbReference type="EMBL" id="CEK62649.1"/>
    </source>
</evidence>
<proteinExistence type="predicted"/>
<dbReference type="EMBL" id="HACG01015784">
    <property type="protein sequence ID" value="CEK62649.1"/>
    <property type="molecule type" value="Transcribed_RNA"/>
</dbReference>
<feature type="non-terminal residue" evidence="2">
    <location>
        <position position="1"/>
    </location>
</feature>
<feature type="compositionally biased region" description="Polar residues" evidence="1">
    <location>
        <begin position="1"/>
        <end position="31"/>
    </location>
</feature>
<gene>
    <name evidence="2" type="primary">ORF45769</name>
</gene>
<accession>A0A0B6Z226</accession>
<protein>
    <submittedName>
        <fullName evidence="2">Uncharacterized protein</fullName>
    </submittedName>
</protein>
<evidence type="ECO:0000256" key="1">
    <source>
        <dbReference type="SAM" id="MobiDB-lite"/>
    </source>
</evidence>
<sequence length="106" mass="12354">RNRSSKNNWYDAVSKSTGSLNSPLFSNSTNKTARKERNRSSSENVSEKRRTNTKTDMEDTMETKSKQTNKLAQKTLHTELVVQDFHGDEVVRDQLSLDRHYYDNNR</sequence>
<dbReference type="AlphaFoldDB" id="A0A0B6Z226"/>
<organism evidence="2">
    <name type="scientific">Arion vulgaris</name>
    <dbReference type="NCBI Taxonomy" id="1028688"/>
    <lineage>
        <taxon>Eukaryota</taxon>
        <taxon>Metazoa</taxon>
        <taxon>Spiralia</taxon>
        <taxon>Lophotrochozoa</taxon>
        <taxon>Mollusca</taxon>
        <taxon>Gastropoda</taxon>
        <taxon>Heterobranchia</taxon>
        <taxon>Euthyneura</taxon>
        <taxon>Panpulmonata</taxon>
        <taxon>Eupulmonata</taxon>
        <taxon>Stylommatophora</taxon>
        <taxon>Helicina</taxon>
        <taxon>Arionoidea</taxon>
        <taxon>Arionidae</taxon>
        <taxon>Arion</taxon>
    </lineage>
</organism>
<feature type="compositionally biased region" description="Basic and acidic residues" evidence="1">
    <location>
        <begin position="33"/>
        <end position="65"/>
    </location>
</feature>